<protein>
    <recommendedName>
        <fullName evidence="3">Carboxymuconolactone decarboxylase-like domain-containing protein</fullName>
    </recommendedName>
</protein>
<dbReference type="SUPFAM" id="SSF69118">
    <property type="entry name" value="AhpD-like"/>
    <property type="match status" value="1"/>
</dbReference>
<gene>
    <name evidence="1" type="ORF">OSTQU699_LOCUS8238</name>
</gene>
<organism evidence="1 2">
    <name type="scientific">Ostreobium quekettii</name>
    <dbReference type="NCBI Taxonomy" id="121088"/>
    <lineage>
        <taxon>Eukaryota</taxon>
        <taxon>Viridiplantae</taxon>
        <taxon>Chlorophyta</taxon>
        <taxon>core chlorophytes</taxon>
        <taxon>Ulvophyceae</taxon>
        <taxon>TCBD clade</taxon>
        <taxon>Bryopsidales</taxon>
        <taxon>Ostreobineae</taxon>
        <taxon>Ostreobiaceae</taxon>
        <taxon>Ostreobium</taxon>
    </lineage>
</organism>
<dbReference type="Gene3D" id="1.20.1290.10">
    <property type="entry name" value="AhpD-like"/>
    <property type="match status" value="1"/>
</dbReference>
<evidence type="ECO:0000313" key="2">
    <source>
        <dbReference type="Proteomes" id="UP000708148"/>
    </source>
</evidence>
<dbReference type="Proteomes" id="UP000708148">
    <property type="component" value="Unassembled WGS sequence"/>
</dbReference>
<evidence type="ECO:0008006" key="3">
    <source>
        <dbReference type="Google" id="ProtNLM"/>
    </source>
</evidence>
<keyword evidence="2" id="KW-1185">Reference proteome</keyword>
<dbReference type="AlphaFoldDB" id="A0A8S1J647"/>
<dbReference type="OrthoDB" id="572097at2759"/>
<dbReference type="InterPro" id="IPR029032">
    <property type="entry name" value="AhpD-like"/>
</dbReference>
<dbReference type="EMBL" id="CAJHUC010001990">
    <property type="protein sequence ID" value="CAD7702881.1"/>
    <property type="molecule type" value="Genomic_DNA"/>
</dbReference>
<sequence length="366" mass="41824">MASGVSEDGQALMERALAQIRKEFMPGQRLHSAVDPMTIHNFFPPAFAGNWAIYRESIVVERKFNRKEKEQIAAIISGSNACKFCCAAHGNFAVAANSGGSEMRAAMDTNDPSLLRDERMRKVCTWAKECQKKASPALREAPPFNLDEAPEVISTAFKFNFTNRLVDVFITQSLVPQRLPWFIRLILYMLPFLQRPLIVMMTKWKAEHMKRLGAVKEGEALAILGRDAKPRPEFRWNEKNECIAKVFAYWCWAMDELAEQYIPKEVTNFVGKYIEENYSGEDPPLSRNWVFKVAEETGMSEAQQCAIRFMLLLSFARFQIDGAIKADLKKHFPDYRTQRAMGIWAAHKTATAIAEWEGESVMRFTK</sequence>
<evidence type="ECO:0000313" key="1">
    <source>
        <dbReference type="EMBL" id="CAD7702881.1"/>
    </source>
</evidence>
<reference evidence="1" key="1">
    <citation type="submission" date="2020-12" db="EMBL/GenBank/DDBJ databases">
        <authorList>
            <person name="Iha C."/>
        </authorList>
    </citation>
    <scope>NUCLEOTIDE SEQUENCE</scope>
</reference>
<proteinExistence type="predicted"/>
<comment type="caution">
    <text evidence="1">The sequence shown here is derived from an EMBL/GenBank/DDBJ whole genome shotgun (WGS) entry which is preliminary data.</text>
</comment>
<accession>A0A8S1J647</accession>
<name>A0A8S1J647_9CHLO</name>